<feature type="region of interest" description="Disordered" evidence="1">
    <location>
        <begin position="79"/>
        <end position="146"/>
    </location>
</feature>
<gene>
    <name evidence="2" type="ORF">QBC33DRAFT_562714</name>
</gene>
<feature type="compositionally biased region" description="Polar residues" evidence="1">
    <location>
        <begin position="300"/>
        <end position="310"/>
    </location>
</feature>
<accession>A0AAJ0BSD3</accession>
<feature type="region of interest" description="Disordered" evidence="1">
    <location>
        <begin position="214"/>
        <end position="316"/>
    </location>
</feature>
<dbReference type="EMBL" id="MU839026">
    <property type="protein sequence ID" value="KAK1763595.1"/>
    <property type="molecule type" value="Genomic_DNA"/>
</dbReference>
<comment type="caution">
    <text evidence="2">The sequence shown here is derived from an EMBL/GenBank/DDBJ whole genome shotgun (WGS) entry which is preliminary data.</text>
</comment>
<feature type="compositionally biased region" description="Low complexity" evidence="1">
    <location>
        <begin position="284"/>
        <end position="299"/>
    </location>
</feature>
<feature type="region of interest" description="Disordered" evidence="1">
    <location>
        <begin position="587"/>
        <end position="607"/>
    </location>
</feature>
<feature type="compositionally biased region" description="Basic and acidic residues" evidence="1">
    <location>
        <begin position="137"/>
        <end position="146"/>
    </location>
</feature>
<dbReference type="GeneID" id="85313410"/>
<name>A0AAJ0BSD3_9PEZI</name>
<dbReference type="Proteomes" id="UP001244011">
    <property type="component" value="Unassembled WGS sequence"/>
</dbReference>
<proteinExistence type="predicted"/>
<evidence type="ECO:0000313" key="3">
    <source>
        <dbReference type="Proteomes" id="UP001244011"/>
    </source>
</evidence>
<sequence>MDCNLPERLVQDLEMSEAVFISKSMTAGTPCPALAADHHESLPVSFGNSIRAAQYHHILTTIRSLGELEEWNSKLEAEEARDYNESAPGADQSSDSTSESSAGMEPPCIRFHEPSVTTAPTSVTSRRCSSPSQAPHLPDHSPMEKNPEITWVDLEPDDVGDELRASFEVRSMVEAEPRPNSSLGFNNRGDIMDDRQVQANSAGKEGIIMPFHLPVSYGPTKRPHTSPGLPSQDKPRLMDAQPSVPVPNRMSSLRHRRTFQEPDSGHSGSSKSSSGTTVAAPGTSDGMKGSSSPSSVGRGTTFTSGRTMVDTTVVLDEPRYQNPYHTETERLTPKHVVVTMGNAVRTEKVPETASWVDRSPPQNRSGASLGHVHNWLFESSGGVELPLLPNRHAERCIPGVPLPPEVIETLRISVVCFPETMLLSSSLTIETIRNYSRKFRHDDDPYGPDDQSLLSFSTSTGETHRRWKLSNLLSPRRAASPKIPWPKQAPTHSYECRDASGGAPNWSSLNNIFPSGSDYLCDALYAHLVAYNYIDTLCRPGPPTSGAEQDQPGGSPGAASKSADNAKQDLASPIPKKAASLLGLSGGGGGGVVRPRTPAGAGGVLGRNKKTTWIGADGCPMGLRPPPADDPSMRELRTGLGKCISRLVATLRLTDGSEAPKVEAPAEVDPLLLRALCEVVRCSEEAR</sequence>
<dbReference type="RefSeq" id="XP_060279808.1">
    <property type="nucleotide sequence ID" value="XM_060430223.1"/>
</dbReference>
<evidence type="ECO:0000256" key="1">
    <source>
        <dbReference type="SAM" id="MobiDB-lite"/>
    </source>
</evidence>
<feature type="region of interest" description="Disordered" evidence="1">
    <location>
        <begin position="542"/>
        <end position="569"/>
    </location>
</feature>
<evidence type="ECO:0000313" key="2">
    <source>
        <dbReference type="EMBL" id="KAK1763595.1"/>
    </source>
</evidence>
<keyword evidence="3" id="KW-1185">Reference proteome</keyword>
<feature type="compositionally biased region" description="Low complexity" evidence="1">
    <location>
        <begin position="114"/>
        <end position="125"/>
    </location>
</feature>
<reference evidence="2" key="1">
    <citation type="submission" date="2023-06" db="EMBL/GenBank/DDBJ databases">
        <title>Genome-scale phylogeny and comparative genomics of the fungal order Sordariales.</title>
        <authorList>
            <consortium name="Lawrence Berkeley National Laboratory"/>
            <person name="Hensen N."/>
            <person name="Bonometti L."/>
            <person name="Westerberg I."/>
            <person name="Brannstrom I.O."/>
            <person name="Guillou S."/>
            <person name="Cros-Aarteil S."/>
            <person name="Calhoun S."/>
            <person name="Haridas S."/>
            <person name="Kuo A."/>
            <person name="Mondo S."/>
            <person name="Pangilinan J."/>
            <person name="Riley R."/>
            <person name="Labutti K."/>
            <person name="Andreopoulos B."/>
            <person name="Lipzen A."/>
            <person name="Chen C."/>
            <person name="Yanf M."/>
            <person name="Daum C."/>
            <person name="Ng V."/>
            <person name="Clum A."/>
            <person name="Steindorff A."/>
            <person name="Ohm R."/>
            <person name="Martin F."/>
            <person name="Silar P."/>
            <person name="Natvig D."/>
            <person name="Lalanne C."/>
            <person name="Gautier V."/>
            <person name="Ament-Velasquez S.L."/>
            <person name="Kruys A."/>
            <person name="Hutchinson M.I."/>
            <person name="Powell A.J."/>
            <person name="Barry K."/>
            <person name="Miller A.N."/>
            <person name="Grigoriev I.V."/>
            <person name="Debuchy R."/>
            <person name="Gladieux P."/>
            <person name="Thoren M.H."/>
            <person name="Johannesson H."/>
        </authorList>
    </citation>
    <scope>NUCLEOTIDE SEQUENCE</scope>
    <source>
        <strain evidence="2">8032-3</strain>
    </source>
</reference>
<feature type="compositionally biased region" description="Low complexity" evidence="1">
    <location>
        <begin position="265"/>
        <end position="275"/>
    </location>
</feature>
<organism evidence="2 3">
    <name type="scientific">Phialemonium atrogriseum</name>
    <dbReference type="NCBI Taxonomy" id="1093897"/>
    <lineage>
        <taxon>Eukaryota</taxon>
        <taxon>Fungi</taxon>
        <taxon>Dikarya</taxon>
        <taxon>Ascomycota</taxon>
        <taxon>Pezizomycotina</taxon>
        <taxon>Sordariomycetes</taxon>
        <taxon>Sordariomycetidae</taxon>
        <taxon>Cephalothecales</taxon>
        <taxon>Cephalothecaceae</taxon>
        <taxon>Phialemonium</taxon>
    </lineage>
</organism>
<dbReference type="AlphaFoldDB" id="A0AAJ0BSD3"/>
<protein>
    <submittedName>
        <fullName evidence="2">Uncharacterized protein</fullName>
    </submittedName>
</protein>